<dbReference type="Proteomes" id="UP000325395">
    <property type="component" value="Unassembled WGS sequence"/>
</dbReference>
<keyword evidence="3" id="KW-1185">Reference proteome</keyword>
<sequence>MDRKRLSIIVNSELMSATVGLFLVLPLPSGKLPFSLWLHNRGTGSITPLSSRR</sequence>
<keyword evidence="1" id="KW-0812">Transmembrane</keyword>
<keyword evidence="1" id="KW-0472">Membrane</keyword>
<evidence type="ECO:0000313" key="2">
    <source>
        <dbReference type="EMBL" id="KAE8418585.1"/>
    </source>
</evidence>
<evidence type="ECO:0000313" key="3">
    <source>
        <dbReference type="Proteomes" id="UP000325395"/>
    </source>
</evidence>
<gene>
    <name evidence="2" type="ORF">BDV36DRAFT_253750</name>
</gene>
<protein>
    <submittedName>
        <fullName evidence="2">Uncharacterized protein</fullName>
    </submittedName>
</protein>
<evidence type="ECO:0000256" key="1">
    <source>
        <dbReference type="SAM" id="Phobius"/>
    </source>
</evidence>
<reference evidence="2 3" key="1">
    <citation type="submission" date="2019-04" db="EMBL/GenBank/DDBJ databases">
        <authorList>
            <consortium name="DOE Joint Genome Institute"/>
            <person name="Mondo S."/>
            <person name="Kjaerbolling I."/>
            <person name="Vesth T."/>
            <person name="Frisvad J.C."/>
            <person name="Nybo J.L."/>
            <person name="Theobald S."/>
            <person name="Kildgaard S."/>
            <person name="Isbrandt T."/>
            <person name="Kuo A."/>
            <person name="Sato A."/>
            <person name="Lyhne E.K."/>
            <person name="Kogle M.E."/>
            <person name="Wiebenga A."/>
            <person name="Kun R.S."/>
            <person name="Lubbers R.J."/>
            <person name="Makela M.R."/>
            <person name="Barry K."/>
            <person name="Chovatia M."/>
            <person name="Clum A."/>
            <person name="Daum C."/>
            <person name="Haridas S."/>
            <person name="He G."/>
            <person name="LaButti K."/>
            <person name="Lipzen A."/>
            <person name="Riley R."/>
            <person name="Salamov A."/>
            <person name="Simmons B.A."/>
            <person name="Magnuson J.K."/>
            <person name="Henrissat B."/>
            <person name="Mortensen U.H."/>
            <person name="Larsen T.O."/>
            <person name="Devries R.P."/>
            <person name="Grigoriev I.V."/>
            <person name="Machida M."/>
            <person name="Baker S.E."/>
            <person name="Andersen M.R."/>
            <person name="Cantor M.N."/>
            <person name="Hua S.X."/>
        </authorList>
    </citation>
    <scope>NUCLEOTIDE SEQUENCE [LARGE SCALE GENOMIC DNA]</scope>
    <source>
        <strain evidence="2 3">CBS 117616</strain>
    </source>
</reference>
<accession>A0ABQ6WN92</accession>
<dbReference type="EMBL" id="ML735725">
    <property type="protein sequence ID" value="KAE8418585.1"/>
    <property type="molecule type" value="Genomic_DNA"/>
</dbReference>
<proteinExistence type="predicted"/>
<feature type="transmembrane region" description="Helical" evidence="1">
    <location>
        <begin position="7"/>
        <end position="27"/>
    </location>
</feature>
<name>A0ABQ6WN92_9EURO</name>
<keyword evidence="1" id="KW-1133">Transmembrane helix</keyword>
<organism evidence="2 3">
    <name type="scientific">Aspergillus pseudocaelatus</name>
    <dbReference type="NCBI Taxonomy" id="1825620"/>
    <lineage>
        <taxon>Eukaryota</taxon>
        <taxon>Fungi</taxon>
        <taxon>Dikarya</taxon>
        <taxon>Ascomycota</taxon>
        <taxon>Pezizomycotina</taxon>
        <taxon>Eurotiomycetes</taxon>
        <taxon>Eurotiomycetidae</taxon>
        <taxon>Eurotiales</taxon>
        <taxon>Aspergillaceae</taxon>
        <taxon>Aspergillus</taxon>
        <taxon>Aspergillus subgen. Circumdati</taxon>
    </lineage>
</organism>